<dbReference type="eggNOG" id="ENOG502T7AN">
    <property type="taxonomic scope" value="Eukaryota"/>
</dbReference>
<dbReference type="STRING" id="644358.A0A0C4DNQ6"/>
<accession>A0A0C4DNQ6</accession>
<evidence type="ECO:0000259" key="4">
    <source>
        <dbReference type="Pfam" id="PF24883"/>
    </source>
</evidence>
<dbReference type="InterPro" id="IPR056884">
    <property type="entry name" value="NPHP3-like_N"/>
</dbReference>
<dbReference type="SUPFAM" id="SSF52540">
    <property type="entry name" value="P-loop containing nucleoside triphosphate hydrolases"/>
    <property type="match status" value="1"/>
</dbReference>
<dbReference type="Pfam" id="PF24883">
    <property type="entry name" value="NPHP3_N"/>
    <property type="match status" value="1"/>
</dbReference>
<dbReference type="OrthoDB" id="443402at2759"/>
<reference evidence="7" key="1">
    <citation type="submission" date="2010-05" db="EMBL/GenBank/DDBJ databases">
        <title>The genome sequence of Magnaporthe poae strain ATCC 64411.</title>
        <authorList>
            <person name="Ma L.-J."/>
            <person name="Dead R."/>
            <person name="Young S."/>
            <person name="Zeng Q."/>
            <person name="Koehrsen M."/>
            <person name="Alvarado L."/>
            <person name="Berlin A."/>
            <person name="Chapman S.B."/>
            <person name="Chen Z."/>
            <person name="Freedman E."/>
            <person name="Gellesch M."/>
            <person name="Goldberg J."/>
            <person name="Griggs A."/>
            <person name="Gujja S."/>
            <person name="Heilman E.R."/>
            <person name="Heiman D."/>
            <person name="Hepburn T."/>
            <person name="Howarth C."/>
            <person name="Jen D."/>
            <person name="Larson L."/>
            <person name="Mehta T."/>
            <person name="Neiman D."/>
            <person name="Pearson M."/>
            <person name="Roberts A."/>
            <person name="Saif S."/>
            <person name="Shea T."/>
            <person name="Shenoy N."/>
            <person name="Sisk P."/>
            <person name="Stolte C."/>
            <person name="Sykes S."/>
            <person name="Walk T."/>
            <person name="White J."/>
            <person name="Yandava C."/>
            <person name="Haas B."/>
            <person name="Nusbaum C."/>
            <person name="Birren B."/>
        </authorList>
    </citation>
    <scope>NUCLEOTIDE SEQUENCE [LARGE SCALE GENOMIC DNA]</scope>
    <source>
        <strain evidence="7">ATCC 64411 / 73-15</strain>
    </source>
</reference>
<dbReference type="PANTHER" id="PTHR10039">
    <property type="entry name" value="AMELOGENIN"/>
    <property type="match status" value="1"/>
</dbReference>
<reference evidence="6" key="5">
    <citation type="submission" date="2015-06" db="UniProtKB">
        <authorList>
            <consortium name="EnsemblFungi"/>
        </authorList>
    </citation>
    <scope>IDENTIFICATION</scope>
    <source>
        <strain evidence="6">ATCC 64411</strain>
    </source>
</reference>
<keyword evidence="2" id="KW-0175">Coiled coil</keyword>
<reference evidence="5" key="3">
    <citation type="submission" date="2011-03" db="EMBL/GenBank/DDBJ databases">
        <title>Annotation of Magnaporthe poae ATCC 64411.</title>
        <authorList>
            <person name="Ma L.-J."/>
            <person name="Dead R."/>
            <person name="Young S.K."/>
            <person name="Zeng Q."/>
            <person name="Gargeya S."/>
            <person name="Fitzgerald M."/>
            <person name="Haas B."/>
            <person name="Abouelleil A."/>
            <person name="Alvarado L."/>
            <person name="Arachchi H.M."/>
            <person name="Berlin A."/>
            <person name="Brown A."/>
            <person name="Chapman S.B."/>
            <person name="Chen Z."/>
            <person name="Dunbar C."/>
            <person name="Freedman E."/>
            <person name="Gearin G."/>
            <person name="Gellesch M."/>
            <person name="Goldberg J."/>
            <person name="Griggs A."/>
            <person name="Gujja S."/>
            <person name="Heiman D."/>
            <person name="Howarth C."/>
            <person name="Larson L."/>
            <person name="Lui A."/>
            <person name="MacDonald P.J.P."/>
            <person name="Mehta T."/>
            <person name="Montmayeur A."/>
            <person name="Murphy C."/>
            <person name="Neiman D."/>
            <person name="Pearson M."/>
            <person name="Priest M."/>
            <person name="Roberts A."/>
            <person name="Saif S."/>
            <person name="Shea T."/>
            <person name="Shenoy N."/>
            <person name="Sisk P."/>
            <person name="Stolte C."/>
            <person name="Sykes S."/>
            <person name="Yandava C."/>
            <person name="Wortman J."/>
            <person name="Nusbaum C."/>
            <person name="Birren B."/>
        </authorList>
    </citation>
    <scope>NUCLEOTIDE SEQUENCE</scope>
    <source>
        <strain evidence="5">ATCC 64411</strain>
    </source>
</reference>
<evidence type="ECO:0000256" key="3">
    <source>
        <dbReference type="SAM" id="MobiDB-lite"/>
    </source>
</evidence>
<dbReference type="VEuPathDB" id="FungiDB:MAPG_01450"/>
<dbReference type="Proteomes" id="UP000011715">
    <property type="component" value="Unassembled WGS sequence"/>
</dbReference>
<feature type="region of interest" description="Disordered" evidence="3">
    <location>
        <begin position="246"/>
        <end position="283"/>
    </location>
</feature>
<protein>
    <recommendedName>
        <fullName evidence="4">Nephrocystin 3-like N-terminal domain-containing protein</fullName>
    </recommendedName>
</protein>
<proteinExistence type="predicted"/>
<evidence type="ECO:0000256" key="1">
    <source>
        <dbReference type="ARBA" id="ARBA00022737"/>
    </source>
</evidence>
<feature type="domain" description="Nephrocystin 3-like N-terminal" evidence="4">
    <location>
        <begin position="283"/>
        <end position="454"/>
    </location>
</feature>
<dbReference type="AlphaFoldDB" id="A0A0C4DNQ6"/>
<organism evidence="6 7">
    <name type="scientific">Magnaporthiopsis poae (strain ATCC 64411 / 73-15)</name>
    <name type="common">Kentucky bluegrass fungus</name>
    <name type="synonym">Magnaporthe poae</name>
    <dbReference type="NCBI Taxonomy" id="644358"/>
    <lineage>
        <taxon>Eukaryota</taxon>
        <taxon>Fungi</taxon>
        <taxon>Dikarya</taxon>
        <taxon>Ascomycota</taxon>
        <taxon>Pezizomycotina</taxon>
        <taxon>Sordariomycetes</taxon>
        <taxon>Sordariomycetidae</taxon>
        <taxon>Magnaporthales</taxon>
        <taxon>Magnaporthaceae</taxon>
        <taxon>Magnaporthiopsis</taxon>
    </lineage>
</organism>
<evidence type="ECO:0000313" key="6">
    <source>
        <dbReference type="EnsemblFungi" id="MAPG_01450T0"/>
    </source>
</evidence>
<dbReference type="InterPro" id="IPR027417">
    <property type="entry name" value="P-loop_NTPase"/>
</dbReference>
<reference evidence="5" key="2">
    <citation type="submission" date="2010-05" db="EMBL/GenBank/DDBJ databases">
        <title>The Genome Sequence of Magnaporthe poae strain ATCC 64411.</title>
        <authorList>
            <consortium name="The Broad Institute Genome Sequencing Platform"/>
            <consortium name="Broad Institute Genome Sequencing Center for Infectious Disease"/>
            <person name="Ma L.-J."/>
            <person name="Dead R."/>
            <person name="Young S."/>
            <person name="Zeng Q."/>
            <person name="Koehrsen M."/>
            <person name="Alvarado L."/>
            <person name="Berlin A."/>
            <person name="Chapman S.B."/>
            <person name="Chen Z."/>
            <person name="Freedman E."/>
            <person name="Gellesch M."/>
            <person name="Goldberg J."/>
            <person name="Griggs A."/>
            <person name="Gujja S."/>
            <person name="Heilman E.R."/>
            <person name="Heiman D."/>
            <person name="Hepburn T."/>
            <person name="Howarth C."/>
            <person name="Jen D."/>
            <person name="Larson L."/>
            <person name="Mehta T."/>
            <person name="Neiman D."/>
            <person name="Pearson M."/>
            <person name="Roberts A."/>
            <person name="Saif S."/>
            <person name="Shea T."/>
            <person name="Shenoy N."/>
            <person name="Sisk P."/>
            <person name="Stolte C."/>
            <person name="Sykes S."/>
            <person name="Walk T."/>
            <person name="White J."/>
            <person name="Yandava C."/>
            <person name="Haas B."/>
            <person name="Nusbaum C."/>
            <person name="Birren B."/>
        </authorList>
    </citation>
    <scope>NUCLEOTIDE SEQUENCE</scope>
    <source>
        <strain evidence="5">ATCC 64411</strain>
    </source>
</reference>
<sequence length="887" mass="100051">MDPFSALSIATGVVAFVDFGGKLLSLYSEIQQSDEGRPAALSALEAQSRELSANATHAREKIASLREHYPQQVECLDRLKAECALAEKELQGLVDGLPARSGRGLKAQGAQVLSAVNLFFKQGDFKRLEDRLKSIRDQTIMSTVMCTAKHVGKMRDTLHSVKQGVDNLQPGSCQGFSGTSERDTMEKALWTSIVAAEKASGPSINQVEESPIPTNDNFIEQKILEGLEFDDMTAREDQIQTPFPDTFRWLLGEGGSEGTESGSGSESDETGNSGGPSPANHRTGFKEWLESTTNDTPYWITGKPASGKSTLMKFICTNTQVKEHLRRWAGELELLTCGIYIWNPGSSRQKNQIGLLRTMLYQLLSRRPNLGRLIASNHYMYFQLAGVGASNLPDWTVDQLKDAIAGLLHAVRDTHRVAAFVDGLDEYEGDPSELIAFFTQLHRDHNIKLCFSSRPLNTFRDKFLMYPSLRMEHLTKPDIEHYVHKRIKECRAFEEIRAVDTHNIDDLELQIVDKAKGVFLWVVLVVERLVITAQDNNNIRVIWEVFESLPPELTELYEAMRRRLREPLRREASIMYQILFRWKKVLTNKPITSWVFWAAINHEDPERPPQPPSEEEITGTIPLLERRLAGCTGGMLQVTHARGGHGVVDFLHRTAFEWLQDMRDTVISDGPTGYEPGLVVASVVGSLSRSEDPELVSGLNCPTSAVYDFGRSCDNSPEVRAKLLRITDRLEGESLRYPFKRFPGYYSVGTSFDHQSDATLRWFFATKHACPQYLRARLESRSGPKSPRFHMVSRFLWTKHERDWLDGMIAAALGTSTDYDHSASFWNMKLKTLQILLEAKFAPRRVVEKAIKSGIDEGTWPRKYEEALLALVRGKGLIELTQEDIER</sequence>
<dbReference type="OMA" id="MKFICTN"/>
<dbReference type="EnsemblFungi" id="MAPG_01450T0">
    <property type="protein sequence ID" value="MAPG_01450T0"/>
    <property type="gene ID" value="MAPG_01450"/>
</dbReference>
<evidence type="ECO:0000313" key="7">
    <source>
        <dbReference type="Proteomes" id="UP000011715"/>
    </source>
</evidence>
<evidence type="ECO:0000313" key="5">
    <source>
        <dbReference type="EMBL" id="KLU82378.1"/>
    </source>
</evidence>
<reference evidence="6" key="4">
    <citation type="journal article" date="2015" name="G3 (Bethesda)">
        <title>Genome sequences of three phytopathogenic species of the Magnaporthaceae family of fungi.</title>
        <authorList>
            <person name="Okagaki L.H."/>
            <person name="Nunes C.C."/>
            <person name="Sailsbery J."/>
            <person name="Clay B."/>
            <person name="Brown D."/>
            <person name="John T."/>
            <person name="Oh Y."/>
            <person name="Young N."/>
            <person name="Fitzgerald M."/>
            <person name="Haas B.J."/>
            <person name="Zeng Q."/>
            <person name="Young S."/>
            <person name="Adiconis X."/>
            <person name="Fan L."/>
            <person name="Levin J.Z."/>
            <person name="Mitchell T.K."/>
            <person name="Okubara P.A."/>
            <person name="Farman M.L."/>
            <person name="Kohn L.M."/>
            <person name="Birren B."/>
            <person name="Ma L.-J."/>
            <person name="Dean R.A."/>
        </authorList>
    </citation>
    <scope>NUCLEOTIDE SEQUENCE</scope>
    <source>
        <strain evidence="6">ATCC 64411 / 73-15</strain>
    </source>
</reference>
<evidence type="ECO:0000256" key="2">
    <source>
        <dbReference type="SAM" id="Coils"/>
    </source>
</evidence>
<keyword evidence="1" id="KW-0677">Repeat</keyword>
<gene>
    <name evidence="5" type="ORF">MAPG_01450</name>
</gene>
<dbReference type="EMBL" id="ADBL01000349">
    <property type="status" value="NOT_ANNOTATED_CDS"/>
    <property type="molecule type" value="Genomic_DNA"/>
</dbReference>
<name>A0A0C4DNQ6_MAGP6</name>
<dbReference type="PANTHER" id="PTHR10039:SF5">
    <property type="entry name" value="NACHT DOMAIN-CONTAINING PROTEIN"/>
    <property type="match status" value="1"/>
</dbReference>
<dbReference type="EMBL" id="GL876966">
    <property type="protein sequence ID" value="KLU82378.1"/>
    <property type="molecule type" value="Genomic_DNA"/>
</dbReference>
<keyword evidence="7" id="KW-1185">Reference proteome</keyword>
<feature type="coiled-coil region" evidence="2">
    <location>
        <begin position="41"/>
        <end position="96"/>
    </location>
</feature>